<reference evidence="1" key="1">
    <citation type="submission" date="2018-05" db="EMBL/GenBank/DDBJ databases">
        <authorList>
            <person name="Lanie J.A."/>
            <person name="Ng W.-L."/>
            <person name="Kazmierczak K.M."/>
            <person name="Andrzejewski T.M."/>
            <person name="Davidsen T.M."/>
            <person name="Wayne K.J."/>
            <person name="Tettelin H."/>
            <person name="Glass J.I."/>
            <person name="Rusch D."/>
            <person name="Podicherti R."/>
            <person name="Tsui H.-C.T."/>
            <person name="Winkler M.E."/>
        </authorList>
    </citation>
    <scope>NUCLEOTIDE SEQUENCE</scope>
</reference>
<protein>
    <submittedName>
        <fullName evidence="1">Uncharacterized protein</fullName>
    </submittedName>
</protein>
<name>A0A381PSC7_9ZZZZ</name>
<evidence type="ECO:0000313" key="1">
    <source>
        <dbReference type="EMBL" id="SUZ69925.1"/>
    </source>
</evidence>
<proteinExistence type="predicted"/>
<organism evidence="1">
    <name type="scientific">marine metagenome</name>
    <dbReference type="NCBI Taxonomy" id="408172"/>
    <lineage>
        <taxon>unclassified sequences</taxon>
        <taxon>metagenomes</taxon>
        <taxon>ecological metagenomes</taxon>
    </lineage>
</organism>
<dbReference type="EMBL" id="UINC01001075">
    <property type="protein sequence ID" value="SUZ69925.1"/>
    <property type="molecule type" value="Genomic_DNA"/>
</dbReference>
<accession>A0A381PSC7</accession>
<dbReference type="AlphaFoldDB" id="A0A381PSC7"/>
<sequence length="86" mass="9813">MKNKELLEAFHLLAEKLEIKIMKGKGDFSGGDCVVNNENVIVINNNKPIEQRLNTLAGCFKKYNLDGLYIIPALREYIDNANRLDF</sequence>
<gene>
    <name evidence="1" type="ORF">METZ01_LOCUS22779</name>
</gene>